<dbReference type="GO" id="GO:0010468">
    <property type="term" value="P:regulation of gene expression"/>
    <property type="evidence" value="ECO:0007669"/>
    <property type="project" value="UniProtKB-ARBA"/>
</dbReference>
<dbReference type="InterPro" id="IPR029035">
    <property type="entry name" value="DHS-like_NAD/FAD-binding_dom"/>
</dbReference>
<feature type="binding site" evidence="19">
    <location>
        <position position="228"/>
    </location>
    <ligand>
        <name>Zn(2+)</name>
        <dbReference type="ChEBI" id="CHEBI:29105"/>
    </ligand>
</feature>
<dbReference type="GO" id="GO:0070403">
    <property type="term" value="F:NAD+ binding"/>
    <property type="evidence" value="ECO:0007669"/>
    <property type="project" value="InterPro"/>
</dbReference>
<comment type="cofactor">
    <cofactor evidence="1">
        <name>Zn(2+)</name>
        <dbReference type="ChEBI" id="CHEBI:29105"/>
    </cofactor>
</comment>
<dbReference type="InterPro" id="IPR026590">
    <property type="entry name" value="Ssirtuin_cat_dom"/>
</dbReference>
<evidence type="ECO:0000256" key="10">
    <source>
        <dbReference type="ARBA" id="ARBA00043038"/>
    </source>
</evidence>
<comment type="subunit">
    <text evidence="16">Interacts with UBTF and the RNA polymerase I complex. Interacts with components of the B-WICH complex, such as MYBBP1A, SMARCA5/SNF2H and BAZ1B/WSTF. Interacts with ELK4, leading to stabilization at target promoters for H3K18Ac deacetylation. Interacts with histone H2A and/or histone H2B. Interacts with DNMT1. Interacts with SIRT1.</text>
</comment>
<feature type="binding site" evidence="19">
    <location>
        <position position="256"/>
    </location>
    <ligand>
        <name>Zn(2+)</name>
        <dbReference type="ChEBI" id="CHEBI:29105"/>
    </ligand>
</feature>
<dbReference type="PANTHER" id="PTHR11085:SF1">
    <property type="entry name" value="NAD-DEPENDENT PROTEIN DEACETYLASE SIRTUIN-7"/>
    <property type="match status" value="1"/>
</dbReference>
<dbReference type="AlphaFoldDB" id="A0A6F9DSV1"/>
<keyword evidence="7" id="KW-0520">NAD</keyword>
<keyword evidence="6 19" id="KW-0862">Zinc</keyword>
<protein>
    <recommendedName>
        <fullName evidence="17">NAD-dependent protein deacetylase sirtuin-7</fullName>
        <ecNumber evidence="2">2.3.1.286</ecNumber>
    </recommendedName>
    <alternativeName>
        <fullName evidence="18">NAD-dependent protein deacylase sirtuin-7</fullName>
    </alternativeName>
    <alternativeName>
        <fullName evidence="10">Regulatory protein SIR2 homolog 7</fullName>
    </alternativeName>
    <alternativeName>
        <fullName evidence="9">SIR2-like protein 7</fullName>
    </alternativeName>
</protein>
<organism evidence="22">
    <name type="scientific">Phallusia mammillata</name>
    <dbReference type="NCBI Taxonomy" id="59560"/>
    <lineage>
        <taxon>Eukaryota</taxon>
        <taxon>Metazoa</taxon>
        <taxon>Chordata</taxon>
        <taxon>Tunicata</taxon>
        <taxon>Ascidiacea</taxon>
        <taxon>Phlebobranchia</taxon>
        <taxon>Ascidiidae</taxon>
        <taxon>Phallusia</taxon>
    </lineage>
</organism>
<dbReference type="GO" id="GO:0035861">
    <property type="term" value="C:site of double-strand break"/>
    <property type="evidence" value="ECO:0007669"/>
    <property type="project" value="UniProtKB-ARBA"/>
</dbReference>
<evidence type="ECO:0000256" key="9">
    <source>
        <dbReference type="ARBA" id="ARBA00041832"/>
    </source>
</evidence>
<dbReference type="GO" id="GO:0005634">
    <property type="term" value="C:nucleus"/>
    <property type="evidence" value="ECO:0007669"/>
    <property type="project" value="TreeGrafter"/>
</dbReference>
<dbReference type="PANTHER" id="PTHR11085">
    <property type="entry name" value="NAD-DEPENDENT PROTEIN DEACYLASE SIRTUIN-5, MITOCHONDRIAL-RELATED"/>
    <property type="match status" value="1"/>
</dbReference>
<dbReference type="EC" id="2.3.1.286" evidence="2"/>
<dbReference type="GO" id="GO:0000785">
    <property type="term" value="C:chromatin"/>
    <property type="evidence" value="ECO:0007669"/>
    <property type="project" value="TreeGrafter"/>
</dbReference>
<feature type="binding site" evidence="19">
    <location>
        <position position="253"/>
    </location>
    <ligand>
        <name>Zn(2+)</name>
        <dbReference type="ChEBI" id="CHEBI:29105"/>
    </ligand>
</feature>
<evidence type="ECO:0000256" key="19">
    <source>
        <dbReference type="PROSITE-ProRule" id="PRU00236"/>
    </source>
</evidence>
<evidence type="ECO:0000256" key="16">
    <source>
        <dbReference type="ARBA" id="ARBA00062653"/>
    </source>
</evidence>
<evidence type="ECO:0000256" key="2">
    <source>
        <dbReference type="ARBA" id="ARBA00012928"/>
    </source>
</evidence>
<evidence type="ECO:0000256" key="20">
    <source>
        <dbReference type="SAM" id="MobiDB-lite"/>
    </source>
</evidence>
<evidence type="ECO:0000256" key="1">
    <source>
        <dbReference type="ARBA" id="ARBA00001947"/>
    </source>
</evidence>
<comment type="similarity">
    <text evidence="8">Belongs to the sirtuin family. Class IV subfamily.</text>
</comment>
<comment type="catalytic activity">
    <reaction evidence="14">
        <text>N(6)-propanoyl-L-lysyl-[protein] + NAD(+) + H2O = 3''-O-propanoyl-ADP-D-ribose + nicotinamide + L-lysyl-[protein]</text>
        <dbReference type="Rhea" id="RHEA:23500"/>
        <dbReference type="Rhea" id="RHEA-COMP:9752"/>
        <dbReference type="Rhea" id="RHEA-COMP:13758"/>
        <dbReference type="ChEBI" id="CHEBI:15377"/>
        <dbReference type="ChEBI" id="CHEBI:17154"/>
        <dbReference type="ChEBI" id="CHEBI:29969"/>
        <dbReference type="ChEBI" id="CHEBI:57540"/>
        <dbReference type="ChEBI" id="CHEBI:138019"/>
        <dbReference type="ChEBI" id="CHEBI:145015"/>
    </reaction>
    <physiologicalReaction direction="left-to-right" evidence="14">
        <dbReference type="Rhea" id="RHEA:23501"/>
    </physiologicalReaction>
</comment>
<feature type="domain" description="Deacetylase sirtuin-type" evidence="21">
    <location>
        <begin position="111"/>
        <end position="357"/>
    </location>
</feature>
<evidence type="ECO:0000256" key="14">
    <source>
        <dbReference type="ARBA" id="ARBA00051399"/>
    </source>
</evidence>
<dbReference type="Gene3D" id="2.20.28.200">
    <property type="match status" value="1"/>
</dbReference>
<gene>
    <name evidence="22" type="primary">Sirt7</name>
</gene>
<accession>A0A6F9DSV1</accession>
<dbReference type="Gene3D" id="3.40.50.1220">
    <property type="entry name" value="TPP-binding domain"/>
    <property type="match status" value="1"/>
</dbReference>
<dbReference type="FunFam" id="2.20.28.200:FF:000002">
    <property type="entry name" value="NAD-dependent deacetylase sirtuin-7"/>
    <property type="match status" value="1"/>
</dbReference>
<comment type="catalytic activity">
    <reaction evidence="15">
        <text>N(6)-glutaryl-L-lysyl-[protein] + NAD(+) + H2O = 2''-O-glutaryl-ADP-D-ribose + nicotinamide + L-lysyl-[protein]</text>
        <dbReference type="Rhea" id="RHEA:47664"/>
        <dbReference type="Rhea" id="RHEA-COMP:9752"/>
        <dbReference type="Rhea" id="RHEA-COMP:11875"/>
        <dbReference type="ChEBI" id="CHEBI:15377"/>
        <dbReference type="ChEBI" id="CHEBI:17154"/>
        <dbReference type="ChEBI" id="CHEBI:29969"/>
        <dbReference type="ChEBI" id="CHEBI:57540"/>
        <dbReference type="ChEBI" id="CHEBI:87828"/>
        <dbReference type="ChEBI" id="CHEBI:87829"/>
    </reaction>
    <physiologicalReaction direction="left-to-right" evidence="15">
        <dbReference type="Rhea" id="RHEA:47665"/>
    </physiologicalReaction>
</comment>
<dbReference type="InterPro" id="IPR013087">
    <property type="entry name" value="Znf_C2H2_type"/>
</dbReference>
<dbReference type="GO" id="GO:0097372">
    <property type="term" value="F:histone H3K18 deacetylase activity, NAD-dependent"/>
    <property type="evidence" value="ECO:0007669"/>
    <property type="project" value="TreeGrafter"/>
</dbReference>
<keyword evidence="4" id="KW-0808">Transferase</keyword>
<feature type="active site" description="Proton acceptor" evidence="19">
    <location>
        <position position="217"/>
    </location>
</feature>
<name>A0A6F9DSV1_9ASCI</name>
<dbReference type="PROSITE" id="PS00028">
    <property type="entry name" value="ZINC_FINGER_C2H2_1"/>
    <property type="match status" value="1"/>
</dbReference>
<evidence type="ECO:0000256" key="17">
    <source>
        <dbReference type="ARBA" id="ARBA00074008"/>
    </source>
</evidence>
<comment type="catalytic activity">
    <reaction evidence="12">
        <text>N(6)-decanoyl-L-lysyl-[protein] + NAD(+) + H2O = 2''-O-decanoyl-ADP-D-ribose + nicotinamide + L-lysyl-[protein]</text>
        <dbReference type="Rhea" id="RHEA:70631"/>
        <dbReference type="Rhea" id="RHEA-COMP:9752"/>
        <dbReference type="Rhea" id="RHEA-COMP:17932"/>
        <dbReference type="ChEBI" id="CHEBI:15377"/>
        <dbReference type="ChEBI" id="CHEBI:17154"/>
        <dbReference type="ChEBI" id="CHEBI:29969"/>
        <dbReference type="ChEBI" id="CHEBI:57540"/>
        <dbReference type="ChEBI" id="CHEBI:143222"/>
        <dbReference type="ChEBI" id="CHEBI:189688"/>
    </reaction>
    <physiologicalReaction direction="left-to-right" evidence="12">
        <dbReference type="Rhea" id="RHEA:70632"/>
    </physiologicalReaction>
</comment>
<evidence type="ECO:0000259" key="21">
    <source>
        <dbReference type="PROSITE" id="PS50305"/>
    </source>
</evidence>
<comment type="catalytic activity">
    <reaction evidence="13">
        <text>N(6)-succinyl-L-lysyl-[protein] + NAD(+) + H2O = 2''-O-succinyl-ADP-D-ribose + nicotinamide + L-lysyl-[protein]</text>
        <dbReference type="Rhea" id="RHEA:47668"/>
        <dbReference type="Rhea" id="RHEA-COMP:9752"/>
        <dbReference type="Rhea" id="RHEA-COMP:11877"/>
        <dbReference type="ChEBI" id="CHEBI:15377"/>
        <dbReference type="ChEBI" id="CHEBI:17154"/>
        <dbReference type="ChEBI" id="CHEBI:29969"/>
        <dbReference type="ChEBI" id="CHEBI:57540"/>
        <dbReference type="ChEBI" id="CHEBI:87830"/>
        <dbReference type="ChEBI" id="CHEBI:87832"/>
    </reaction>
    <physiologicalReaction direction="left-to-right" evidence="13">
        <dbReference type="Rhea" id="RHEA:47669"/>
    </physiologicalReaction>
</comment>
<proteinExistence type="evidence at transcript level"/>
<sequence length="471" mass="52958">MTSALVVDNVFVPSCSDNVAPTIESTTIKSSSCSNVEIAAPCRQLRPRRESAKFDEREVVKKIRSVVDQPTFSGDDLAFLEQHDSLVKLVKRRRSSYSKHKERSKEFEDEPEILKQSCIRLAEAIRSSKHTIMYTGAGISTSANIPDYRGPDGVWTKLQNGQTVTVDQSLVSATPTYTHMAIEKLLQVGALKYIVSQNCDGLHIRSGVSPDNISEIHGNMFTEICSECHKRFYRIFDVTEHTGLRRHMTSRCCDVCGGKLKDTIVHFGERGDKRWPHCWESACSHVNDADVIICLGSSLKVLRSYKQLWLTDRPKKCRPKLYIVNMQWTPKDSQAVLKINGRADDVMQRVMTQLGLTVTSYESDSDALLRLAIPIASSESETFRTGIIRVPPTHAHLLAHVTPDAAMRVDPNCPFSRKIGPDDDDESTRADLSRDTAVVSTQPDMPGWFGKGRKRVLVRKNSKRKRKKVLE</sequence>
<dbReference type="SUPFAM" id="SSF52467">
    <property type="entry name" value="DHS-like NAD/FAD-binding domain"/>
    <property type="match status" value="1"/>
</dbReference>
<evidence type="ECO:0000256" key="11">
    <source>
        <dbReference type="ARBA" id="ARBA00050163"/>
    </source>
</evidence>
<keyword evidence="5 19" id="KW-0479">Metal-binding</keyword>
<dbReference type="Pfam" id="PF02146">
    <property type="entry name" value="SIR2"/>
    <property type="match status" value="1"/>
</dbReference>
<evidence type="ECO:0000256" key="18">
    <source>
        <dbReference type="ARBA" id="ARBA00075188"/>
    </source>
</evidence>
<dbReference type="PROSITE" id="PS50305">
    <property type="entry name" value="SIRTUIN"/>
    <property type="match status" value="1"/>
</dbReference>
<evidence type="ECO:0000256" key="3">
    <source>
        <dbReference type="ARBA" id="ARBA00022553"/>
    </source>
</evidence>
<feature type="region of interest" description="Disordered" evidence="20">
    <location>
        <begin position="415"/>
        <end position="453"/>
    </location>
</feature>
<evidence type="ECO:0000256" key="7">
    <source>
        <dbReference type="ARBA" id="ARBA00023027"/>
    </source>
</evidence>
<dbReference type="InterPro" id="IPR050134">
    <property type="entry name" value="NAD-dep_sirtuin_deacylases"/>
</dbReference>
<evidence type="ECO:0000256" key="15">
    <source>
        <dbReference type="ARBA" id="ARBA00052763"/>
    </source>
</evidence>
<dbReference type="GO" id="GO:0140861">
    <property type="term" value="P:DNA repair-dependent chromatin remodeling"/>
    <property type="evidence" value="ECO:0007669"/>
    <property type="project" value="UniProtKB-ARBA"/>
</dbReference>
<dbReference type="GO" id="GO:0046872">
    <property type="term" value="F:metal ion binding"/>
    <property type="evidence" value="ECO:0007669"/>
    <property type="project" value="UniProtKB-KW"/>
</dbReference>
<dbReference type="EMBL" id="LR790221">
    <property type="protein sequence ID" value="CAB3266083.1"/>
    <property type="molecule type" value="mRNA"/>
</dbReference>
<evidence type="ECO:0000256" key="4">
    <source>
        <dbReference type="ARBA" id="ARBA00022679"/>
    </source>
</evidence>
<feature type="binding site" evidence="19">
    <location>
        <position position="225"/>
    </location>
    <ligand>
        <name>Zn(2+)</name>
        <dbReference type="ChEBI" id="CHEBI:29105"/>
    </ligand>
</feature>
<evidence type="ECO:0000256" key="5">
    <source>
        <dbReference type="ARBA" id="ARBA00022723"/>
    </source>
</evidence>
<evidence type="ECO:0000256" key="12">
    <source>
        <dbReference type="ARBA" id="ARBA00050237"/>
    </source>
</evidence>
<evidence type="ECO:0000313" key="22">
    <source>
        <dbReference type="EMBL" id="CAB3266083.1"/>
    </source>
</evidence>
<comment type="catalytic activity">
    <reaction evidence="11">
        <text>N(6)-acetyl-L-lysyl-[protein] + NAD(+) + H2O = 2''-O-acetyl-ADP-D-ribose + nicotinamide + L-lysyl-[protein]</text>
        <dbReference type="Rhea" id="RHEA:43636"/>
        <dbReference type="Rhea" id="RHEA-COMP:9752"/>
        <dbReference type="Rhea" id="RHEA-COMP:10731"/>
        <dbReference type="ChEBI" id="CHEBI:15377"/>
        <dbReference type="ChEBI" id="CHEBI:17154"/>
        <dbReference type="ChEBI" id="CHEBI:29969"/>
        <dbReference type="ChEBI" id="CHEBI:57540"/>
        <dbReference type="ChEBI" id="CHEBI:61930"/>
        <dbReference type="ChEBI" id="CHEBI:83767"/>
        <dbReference type="EC" id="2.3.1.286"/>
    </reaction>
    <physiologicalReaction direction="left-to-right" evidence="11">
        <dbReference type="Rhea" id="RHEA:43637"/>
    </physiologicalReaction>
</comment>
<keyword evidence="3" id="KW-0597">Phosphoprotein</keyword>
<evidence type="ECO:0000256" key="8">
    <source>
        <dbReference type="ARBA" id="ARBA00038170"/>
    </source>
</evidence>
<evidence type="ECO:0000256" key="13">
    <source>
        <dbReference type="ARBA" id="ARBA00051105"/>
    </source>
</evidence>
<dbReference type="FunFam" id="3.40.50.1220:FF:000038">
    <property type="entry name" value="NAD-dependent protein deacetylase sirtuin-6 isoform X2"/>
    <property type="match status" value="1"/>
</dbReference>
<evidence type="ECO:0000256" key="6">
    <source>
        <dbReference type="ARBA" id="ARBA00022833"/>
    </source>
</evidence>
<reference evidence="22" key="1">
    <citation type="submission" date="2020-04" db="EMBL/GenBank/DDBJ databases">
        <authorList>
            <person name="Neveu A P."/>
        </authorList>
    </citation>
    <scope>NUCLEOTIDE SEQUENCE</scope>
    <source>
        <tissue evidence="22">Whole embryo</tissue>
    </source>
</reference>
<dbReference type="InterPro" id="IPR003000">
    <property type="entry name" value="Sirtuin"/>
</dbReference>